<evidence type="ECO:0000313" key="2">
    <source>
        <dbReference type="EMBL" id="RDX80765.1"/>
    </source>
</evidence>
<organism evidence="2 3">
    <name type="scientific">Mucuna pruriens</name>
    <name type="common">Velvet bean</name>
    <name type="synonym">Dolichos pruriens</name>
    <dbReference type="NCBI Taxonomy" id="157652"/>
    <lineage>
        <taxon>Eukaryota</taxon>
        <taxon>Viridiplantae</taxon>
        <taxon>Streptophyta</taxon>
        <taxon>Embryophyta</taxon>
        <taxon>Tracheophyta</taxon>
        <taxon>Spermatophyta</taxon>
        <taxon>Magnoliopsida</taxon>
        <taxon>eudicotyledons</taxon>
        <taxon>Gunneridae</taxon>
        <taxon>Pentapetalae</taxon>
        <taxon>rosids</taxon>
        <taxon>fabids</taxon>
        <taxon>Fabales</taxon>
        <taxon>Fabaceae</taxon>
        <taxon>Papilionoideae</taxon>
        <taxon>50 kb inversion clade</taxon>
        <taxon>NPAAA clade</taxon>
        <taxon>indigoferoid/millettioid clade</taxon>
        <taxon>Phaseoleae</taxon>
        <taxon>Mucuna</taxon>
    </lineage>
</organism>
<gene>
    <name evidence="2" type="ORF">CR513_38641</name>
</gene>
<sequence>MTRALRVQSTISFIGHVLDCHTLARSCTFGADFILVFGRFWIPDGLSFISRKIQSMWKHNKGSRWKNNFKKHTKETKDKMQVMSYECKKPEHFKSECPNLGKEEEKEKKKPFIKKKKSLMATWEDLDLSSSEDGDEEANLCLMVDTTLEDEDDEKFGRRSYDCRKRPKGSSKPSRTNPKGPKKFWVPKSMIIPVVNVFNSRKEIHIMILGQWVLTSHDRRRAYVPRPQAKERRMSYLQRIYIKPILKKTASYELWKDR</sequence>
<dbReference type="Gene3D" id="4.10.60.10">
    <property type="entry name" value="Zinc finger, CCHC-type"/>
    <property type="match status" value="1"/>
</dbReference>
<keyword evidence="3" id="KW-1185">Reference proteome</keyword>
<dbReference type="OrthoDB" id="1436973at2759"/>
<evidence type="ECO:0000313" key="3">
    <source>
        <dbReference type="Proteomes" id="UP000257109"/>
    </source>
</evidence>
<proteinExistence type="predicted"/>
<accession>A0A371FQZ6</accession>
<protein>
    <submittedName>
        <fullName evidence="2">Uncharacterized protein</fullName>
    </submittedName>
</protein>
<reference evidence="2" key="1">
    <citation type="submission" date="2018-05" db="EMBL/GenBank/DDBJ databases">
        <title>Draft genome of Mucuna pruriens seed.</title>
        <authorList>
            <person name="Nnadi N.E."/>
            <person name="Vos R."/>
            <person name="Hasami M.H."/>
            <person name="Devisetty U.K."/>
            <person name="Aguiy J.C."/>
        </authorList>
    </citation>
    <scope>NUCLEOTIDE SEQUENCE [LARGE SCALE GENOMIC DNA]</scope>
    <source>
        <strain evidence="2">JCA_2017</strain>
    </source>
</reference>
<evidence type="ECO:0000256" key="1">
    <source>
        <dbReference type="SAM" id="MobiDB-lite"/>
    </source>
</evidence>
<feature type="non-terminal residue" evidence="2">
    <location>
        <position position="1"/>
    </location>
</feature>
<feature type="region of interest" description="Disordered" evidence="1">
    <location>
        <begin position="158"/>
        <end position="182"/>
    </location>
</feature>
<comment type="caution">
    <text evidence="2">The sequence shown here is derived from an EMBL/GenBank/DDBJ whole genome shotgun (WGS) entry which is preliminary data.</text>
</comment>
<dbReference type="EMBL" id="QJKJ01008109">
    <property type="protein sequence ID" value="RDX80765.1"/>
    <property type="molecule type" value="Genomic_DNA"/>
</dbReference>
<name>A0A371FQZ6_MUCPR</name>
<dbReference type="AlphaFoldDB" id="A0A371FQZ6"/>
<dbReference type="STRING" id="157652.A0A371FQZ6"/>
<dbReference type="Proteomes" id="UP000257109">
    <property type="component" value="Unassembled WGS sequence"/>
</dbReference>